<dbReference type="Proteomes" id="UP000015106">
    <property type="component" value="Chromosome 7"/>
</dbReference>
<reference evidence="1" key="2">
    <citation type="submission" date="2018-03" db="EMBL/GenBank/DDBJ databases">
        <title>The Triticum urartu genome reveals the dynamic nature of wheat genome evolution.</title>
        <authorList>
            <person name="Ling H."/>
            <person name="Ma B."/>
            <person name="Shi X."/>
            <person name="Liu H."/>
            <person name="Dong L."/>
            <person name="Sun H."/>
            <person name="Cao Y."/>
            <person name="Gao Q."/>
            <person name="Zheng S."/>
            <person name="Li Y."/>
            <person name="Yu Y."/>
            <person name="Du H."/>
            <person name="Qi M."/>
            <person name="Li Y."/>
            <person name="Yu H."/>
            <person name="Cui Y."/>
            <person name="Wang N."/>
            <person name="Chen C."/>
            <person name="Wu H."/>
            <person name="Zhao Y."/>
            <person name="Zhang J."/>
            <person name="Li Y."/>
            <person name="Zhou W."/>
            <person name="Zhang B."/>
            <person name="Hu W."/>
            <person name="Eijk M."/>
            <person name="Tang J."/>
            <person name="Witsenboer H."/>
            <person name="Zhao S."/>
            <person name="Li Z."/>
            <person name="Zhang A."/>
            <person name="Wang D."/>
            <person name="Liang C."/>
        </authorList>
    </citation>
    <scope>NUCLEOTIDE SEQUENCE [LARGE SCALE GENOMIC DNA]</scope>
    <source>
        <strain evidence="1">cv. G1812</strain>
    </source>
</reference>
<accession>A0A8R7V6I8</accession>
<evidence type="ECO:0000313" key="2">
    <source>
        <dbReference type="Proteomes" id="UP000015106"/>
    </source>
</evidence>
<proteinExistence type="predicted"/>
<name>A0A8R7V6I8_TRIUA</name>
<organism evidence="1 2">
    <name type="scientific">Triticum urartu</name>
    <name type="common">Red wild einkorn</name>
    <name type="synonym">Crithodium urartu</name>
    <dbReference type="NCBI Taxonomy" id="4572"/>
    <lineage>
        <taxon>Eukaryota</taxon>
        <taxon>Viridiplantae</taxon>
        <taxon>Streptophyta</taxon>
        <taxon>Embryophyta</taxon>
        <taxon>Tracheophyta</taxon>
        <taxon>Spermatophyta</taxon>
        <taxon>Magnoliopsida</taxon>
        <taxon>Liliopsida</taxon>
        <taxon>Poales</taxon>
        <taxon>Poaceae</taxon>
        <taxon>BOP clade</taxon>
        <taxon>Pooideae</taxon>
        <taxon>Triticodae</taxon>
        <taxon>Triticeae</taxon>
        <taxon>Triticinae</taxon>
        <taxon>Triticum</taxon>
    </lineage>
</organism>
<dbReference type="EnsemblPlants" id="TuG1812G0700005220.01.T01">
    <property type="protein sequence ID" value="TuG1812G0700005220.01.T01.cds300069"/>
    <property type="gene ID" value="TuG1812G0700005220.01"/>
</dbReference>
<dbReference type="AlphaFoldDB" id="A0A8R7V6I8"/>
<keyword evidence="2" id="KW-1185">Reference proteome</keyword>
<reference evidence="1" key="3">
    <citation type="submission" date="2022-06" db="UniProtKB">
        <authorList>
            <consortium name="EnsemblPlants"/>
        </authorList>
    </citation>
    <scope>IDENTIFICATION</scope>
</reference>
<dbReference type="SUPFAM" id="SSF56219">
    <property type="entry name" value="DNase I-like"/>
    <property type="match status" value="1"/>
</dbReference>
<dbReference type="Gramene" id="TuG1812G0700005220.01.T01">
    <property type="protein sequence ID" value="TuG1812G0700005220.01.T01.cds300069"/>
    <property type="gene ID" value="TuG1812G0700005220.01"/>
</dbReference>
<evidence type="ECO:0008006" key="3">
    <source>
        <dbReference type="Google" id="ProtNLM"/>
    </source>
</evidence>
<dbReference type="InterPro" id="IPR036691">
    <property type="entry name" value="Endo/exonu/phosph_ase_sf"/>
</dbReference>
<reference evidence="2" key="1">
    <citation type="journal article" date="2013" name="Nature">
        <title>Draft genome of the wheat A-genome progenitor Triticum urartu.</title>
        <authorList>
            <person name="Ling H.Q."/>
            <person name="Zhao S."/>
            <person name="Liu D."/>
            <person name="Wang J."/>
            <person name="Sun H."/>
            <person name="Zhang C."/>
            <person name="Fan H."/>
            <person name="Li D."/>
            <person name="Dong L."/>
            <person name="Tao Y."/>
            <person name="Gao C."/>
            <person name="Wu H."/>
            <person name="Li Y."/>
            <person name="Cui Y."/>
            <person name="Guo X."/>
            <person name="Zheng S."/>
            <person name="Wang B."/>
            <person name="Yu K."/>
            <person name="Liang Q."/>
            <person name="Yang W."/>
            <person name="Lou X."/>
            <person name="Chen J."/>
            <person name="Feng M."/>
            <person name="Jian J."/>
            <person name="Zhang X."/>
            <person name="Luo G."/>
            <person name="Jiang Y."/>
            <person name="Liu J."/>
            <person name="Wang Z."/>
            <person name="Sha Y."/>
            <person name="Zhang B."/>
            <person name="Wu H."/>
            <person name="Tang D."/>
            <person name="Shen Q."/>
            <person name="Xue P."/>
            <person name="Zou S."/>
            <person name="Wang X."/>
            <person name="Liu X."/>
            <person name="Wang F."/>
            <person name="Yang Y."/>
            <person name="An X."/>
            <person name="Dong Z."/>
            <person name="Zhang K."/>
            <person name="Zhang X."/>
            <person name="Luo M.C."/>
            <person name="Dvorak J."/>
            <person name="Tong Y."/>
            <person name="Wang J."/>
            <person name="Yang H."/>
            <person name="Li Z."/>
            <person name="Wang D."/>
            <person name="Zhang A."/>
            <person name="Wang J."/>
        </authorList>
    </citation>
    <scope>NUCLEOTIDE SEQUENCE</scope>
    <source>
        <strain evidence="2">cv. G1812</strain>
    </source>
</reference>
<evidence type="ECO:0000313" key="1">
    <source>
        <dbReference type="EnsemblPlants" id="TuG1812G0700005220.01.T01.cds300069"/>
    </source>
</evidence>
<protein>
    <recommendedName>
        <fullName evidence="3">Exo_endo_phos domain-containing protein</fullName>
    </recommendedName>
</protein>
<sequence length="95" mass="11003">FWKKEVSVSLRDKNKNLIDVLIGNGANNIWRFTGLYGEPKWADKHLTWQRLRELKSVCDMSWAVIGDMNDIMFSFEKEGGNPRPGHFMAAFRDAV</sequence>